<name>A0AAE1KWP7_PETCI</name>
<keyword evidence="2" id="KW-1185">Reference proteome</keyword>
<organism evidence="1 2">
    <name type="scientific">Petrolisthes cinctipes</name>
    <name type="common">Flat porcelain crab</name>
    <dbReference type="NCBI Taxonomy" id="88211"/>
    <lineage>
        <taxon>Eukaryota</taxon>
        <taxon>Metazoa</taxon>
        <taxon>Ecdysozoa</taxon>
        <taxon>Arthropoda</taxon>
        <taxon>Crustacea</taxon>
        <taxon>Multicrustacea</taxon>
        <taxon>Malacostraca</taxon>
        <taxon>Eumalacostraca</taxon>
        <taxon>Eucarida</taxon>
        <taxon>Decapoda</taxon>
        <taxon>Pleocyemata</taxon>
        <taxon>Anomura</taxon>
        <taxon>Galatheoidea</taxon>
        <taxon>Porcellanidae</taxon>
        <taxon>Petrolisthes</taxon>
    </lineage>
</organism>
<accession>A0AAE1KWP7</accession>
<evidence type="ECO:0000313" key="1">
    <source>
        <dbReference type="EMBL" id="KAK3887709.1"/>
    </source>
</evidence>
<dbReference type="Proteomes" id="UP001286313">
    <property type="component" value="Unassembled WGS sequence"/>
</dbReference>
<comment type="caution">
    <text evidence="1">The sequence shown here is derived from an EMBL/GenBank/DDBJ whole genome shotgun (WGS) entry which is preliminary data.</text>
</comment>
<protein>
    <submittedName>
        <fullName evidence="1">Uncharacterized protein</fullName>
    </submittedName>
</protein>
<evidence type="ECO:0000313" key="2">
    <source>
        <dbReference type="Proteomes" id="UP001286313"/>
    </source>
</evidence>
<dbReference type="AlphaFoldDB" id="A0AAE1KWP7"/>
<proteinExistence type="predicted"/>
<dbReference type="EMBL" id="JAWQEG010000616">
    <property type="protein sequence ID" value="KAK3887709.1"/>
    <property type="molecule type" value="Genomic_DNA"/>
</dbReference>
<reference evidence="1" key="1">
    <citation type="submission" date="2023-10" db="EMBL/GenBank/DDBJ databases">
        <title>Genome assemblies of two species of porcelain crab, Petrolisthes cinctipes and Petrolisthes manimaculis (Anomura: Porcellanidae).</title>
        <authorList>
            <person name="Angst P."/>
        </authorList>
    </citation>
    <scope>NUCLEOTIDE SEQUENCE</scope>
    <source>
        <strain evidence="1">PB745_01</strain>
        <tissue evidence="1">Gill</tissue>
    </source>
</reference>
<gene>
    <name evidence="1" type="ORF">Pcinc_008194</name>
</gene>
<sequence length="144" mass="16420">MGLNCHYMTKPKPHRKRLEMEILLGDIHQLEKNGKITTSTALQPTLLAEAAKTRGVYNSKLLNKNHFLASKQLRDNPDIIIRPQSHRAAHQSRSTNFQVRPYHHWPSESMTELTGTLADRHPQPFGLKTSCALSWLVSYSLDLP</sequence>